<evidence type="ECO:0000313" key="5">
    <source>
        <dbReference type="EMBL" id="EJX08163.1"/>
    </source>
</evidence>
<keyword evidence="3 5" id="KW-0418">Kinase</keyword>
<keyword evidence="1" id="KW-0808">Transferase</keyword>
<name>J9GYC5_9ZZZZ</name>
<dbReference type="CDD" id="cd24010">
    <property type="entry name" value="ASKHA_NBD_AcK_PK"/>
    <property type="match status" value="1"/>
</dbReference>
<dbReference type="InterPro" id="IPR000890">
    <property type="entry name" value="Aliphatic_acid_kin_short-chain"/>
</dbReference>
<dbReference type="Pfam" id="PF00871">
    <property type="entry name" value="Acetate_kinase"/>
    <property type="match status" value="1"/>
</dbReference>
<reference evidence="5" key="1">
    <citation type="journal article" date="2012" name="PLoS ONE">
        <title>Gene sets for utilization of primary and secondary nutrition supplies in the distal gut of endangered iberian lynx.</title>
        <authorList>
            <person name="Alcaide M."/>
            <person name="Messina E."/>
            <person name="Richter M."/>
            <person name="Bargiela R."/>
            <person name="Peplies J."/>
            <person name="Huws S.A."/>
            <person name="Newbold C.J."/>
            <person name="Golyshin P.N."/>
            <person name="Simon M.A."/>
            <person name="Lopez G."/>
            <person name="Yakimov M.M."/>
            <person name="Ferrer M."/>
        </authorList>
    </citation>
    <scope>NUCLEOTIDE SEQUENCE</scope>
</reference>
<dbReference type="InterPro" id="IPR004372">
    <property type="entry name" value="Ac/propionate_kinase"/>
</dbReference>
<evidence type="ECO:0000256" key="2">
    <source>
        <dbReference type="ARBA" id="ARBA00022741"/>
    </source>
</evidence>
<dbReference type="PANTHER" id="PTHR21060">
    <property type="entry name" value="ACETATE KINASE"/>
    <property type="match status" value="1"/>
</dbReference>
<comment type="caution">
    <text evidence="5">The sequence shown here is derived from an EMBL/GenBank/DDBJ whole genome shotgun (WGS) entry which is preliminary data.</text>
</comment>
<dbReference type="PRINTS" id="PR00471">
    <property type="entry name" value="ACETATEKNASE"/>
</dbReference>
<keyword evidence="4" id="KW-0067">ATP-binding</keyword>
<evidence type="ECO:0000256" key="4">
    <source>
        <dbReference type="ARBA" id="ARBA00022840"/>
    </source>
</evidence>
<dbReference type="SUPFAM" id="SSF53067">
    <property type="entry name" value="Actin-like ATPase domain"/>
    <property type="match status" value="2"/>
</dbReference>
<dbReference type="PROSITE" id="PS01076">
    <property type="entry name" value="ACETATE_KINASE_2"/>
    <property type="match status" value="1"/>
</dbReference>
<dbReference type="GO" id="GO:0008776">
    <property type="term" value="F:acetate kinase activity"/>
    <property type="evidence" value="ECO:0007669"/>
    <property type="project" value="TreeGrafter"/>
</dbReference>
<dbReference type="NCBIfam" id="TIGR00016">
    <property type="entry name" value="ackA"/>
    <property type="match status" value="1"/>
</dbReference>
<proteinExistence type="inferred from homology"/>
<accession>J9GYC5</accession>
<dbReference type="InterPro" id="IPR043129">
    <property type="entry name" value="ATPase_NBD"/>
</dbReference>
<dbReference type="PANTHER" id="PTHR21060:SF15">
    <property type="entry name" value="ACETATE KINASE-RELATED"/>
    <property type="match status" value="1"/>
</dbReference>
<dbReference type="GO" id="GO:0006083">
    <property type="term" value="P:acetate metabolic process"/>
    <property type="evidence" value="ECO:0007669"/>
    <property type="project" value="TreeGrafter"/>
</dbReference>
<gene>
    <name evidence="5" type="ORF">EVA_03727</name>
</gene>
<dbReference type="InterPro" id="IPR023865">
    <property type="entry name" value="Aliphatic_acid_kinase_CS"/>
</dbReference>
<dbReference type="EMBL" id="AMCI01000689">
    <property type="protein sequence ID" value="EJX08163.1"/>
    <property type="molecule type" value="Genomic_DNA"/>
</dbReference>
<sequence length="396" mass="43429">MKILVINCGSSSIKYKLYEMDDKSVLAAGGIEKIGLDGSFLKTKINGETKIIESACPTHTEGIKLMFDTLLHPEYGAIQSLDEISAAGHRIVAGGRFTKSQVVTDQMLEEWKQYMELAPLHSEAHLKGYVAVKKMLPELPQVFVFDTAFHQTMPAKAYMYAVPYKYYEENNVRRWGAHGTSHRFVTARVCEVLGVNPKDVRIVTCHIGNGASVSAVKYGECVDTSMGLTPLEGLMMGTRSGDVDPSAVLSIMKKEGLNADEMSDLLNKQSGVLGISGISSDIREVEAGIAAGNERAKLAMEMYDYRIKKYIGAYAAVMGGVDIVVFTAGVGEHQWDVRKAATEDLEFMGIKLDQEKNRKNCGEEEIISTPDSKVKVVVVPTDEELLIASDTLDLIK</sequence>
<evidence type="ECO:0000256" key="3">
    <source>
        <dbReference type="ARBA" id="ARBA00022777"/>
    </source>
</evidence>
<dbReference type="Gene3D" id="3.30.420.40">
    <property type="match status" value="2"/>
</dbReference>
<dbReference type="PIRSF" id="PIRSF000722">
    <property type="entry name" value="Acetate_prop_kin"/>
    <property type="match status" value="1"/>
</dbReference>
<dbReference type="AlphaFoldDB" id="J9GYC5"/>
<dbReference type="GO" id="GO:0005524">
    <property type="term" value="F:ATP binding"/>
    <property type="evidence" value="ECO:0007669"/>
    <property type="project" value="UniProtKB-KW"/>
</dbReference>
<evidence type="ECO:0000256" key="1">
    <source>
        <dbReference type="ARBA" id="ARBA00022679"/>
    </source>
</evidence>
<dbReference type="PROSITE" id="PS01075">
    <property type="entry name" value="ACETATE_KINASE_1"/>
    <property type="match status" value="1"/>
</dbReference>
<organism evidence="5">
    <name type="scientific">gut metagenome</name>
    <dbReference type="NCBI Taxonomy" id="749906"/>
    <lineage>
        <taxon>unclassified sequences</taxon>
        <taxon>metagenomes</taxon>
        <taxon>organismal metagenomes</taxon>
    </lineage>
</organism>
<keyword evidence="2" id="KW-0547">Nucleotide-binding</keyword>
<dbReference type="HAMAP" id="MF_00020">
    <property type="entry name" value="Acetate_kinase"/>
    <property type="match status" value="1"/>
</dbReference>
<protein>
    <submittedName>
        <fullName evidence="5">Acetate kinase</fullName>
    </submittedName>
</protein>